<dbReference type="InterPro" id="IPR001461">
    <property type="entry name" value="Aspartic_peptidase_A1"/>
</dbReference>
<dbReference type="EMBL" id="HE616746">
    <property type="protein sequence ID" value="CCE92466.1"/>
    <property type="molecule type" value="Genomic_DNA"/>
</dbReference>
<dbReference type="GO" id="GO:0006508">
    <property type="term" value="P:proteolysis"/>
    <property type="evidence" value="ECO:0007669"/>
    <property type="project" value="InterPro"/>
</dbReference>
<dbReference type="InterPro" id="IPR021109">
    <property type="entry name" value="Peptidase_aspartic_dom_sf"/>
</dbReference>
<dbReference type="GO" id="GO:0005576">
    <property type="term" value="C:extracellular region"/>
    <property type="evidence" value="ECO:0007669"/>
    <property type="project" value="TreeGrafter"/>
</dbReference>
<evidence type="ECO:0000256" key="3">
    <source>
        <dbReference type="SAM" id="SignalP"/>
    </source>
</evidence>
<gene>
    <name evidence="5" type="primary">TDEL0E02230</name>
    <name evidence="5" type="ORF">TDEL_0E02230</name>
</gene>
<dbReference type="KEGG" id="tdl:TDEL_0E02230"/>
<protein>
    <recommendedName>
        <fullName evidence="4">Peptidase A1 domain-containing protein</fullName>
    </recommendedName>
</protein>
<feature type="chain" id="PRO_5003519239" description="Peptidase A1 domain-containing protein" evidence="3">
    <location>
        <begin position="25"/>
        <end position="573"/>
    </location>
</feature>
<dbReference type="PANTHER" id="PTHR47965:SF105">
    <property type="entry name" value="ASPARTIC PROTEINASE YAPSIN-7"/>
    <property type="match status" value="1"/>
</dbReference>
<organism evidence="5 6">
    <name type="scientific">Torulaspora delbrueckii</name>
    <name type="common">Yeast</name>
    <name type="synonym">Candida colliculosa</name>
    <dbReference type="NCBI Taxonomy" id="4950"/>
    <lineage>
        <taxon>Eukaryota</taxon>
        <taxon>Fungi</taxon>
        <taxon>Dikarya</taxon>
        <taxon>Ascomycota</taxon>
        <taxon>Saccharomycotina</taxon>
        <taxon>Saccharomycetes</taxon>
        <taxon>Saccharomycetales</taxon>
        <taxon>Saccharomycetaceae</taxon>
        <taxon>Torulaspora</taxon>
    </lineage>
</organism>
<dbReference type="MEROPS" id="A01.097"/>
<dbReference type="HOGENOM" id="CLU_023427_0_0_1"/>
<comment type="similarity">
    <text evidence="1">Belongs to the peptidase A1 family.</text>
</comment>
<feature type="active site" evidence="2">
    <location>
        <position position="72"/>
    </location>
</feature>
<dbReference type="GO" id="GO:0009277">
    <property type="term" value="C:fungal-type cell wall"/>
    <property type="evidence" value="ECO:0007669"/>
    <property type="project" value="TreeGrafter"/>
</dbReference>
<keyword evidence="6" id="KW-1185">Reference proteome</keyword>
<dbReference type="OrthoDB" id="771136at2759"/>
<dbReference type="InParanoid" id="G8ZV22"/>
<evidence type="ECO:0000313" key="6">
    <source>
        <dbReference type="Proteomes" id="UP000005627"/>
    </source>
</evidence>
<dbReference type="GO" id="GO:0004190">
    <property type="term" value="F:aspartic-type endopeptidase activity"/>
    <property type="evidence" value="ECO:0007669"/>
    <property type="project" value="InterPro"/>
</dbReference>
<evidence type="ECO:0000259" key="4">
    <source>
        <dbReference type="PROSITE" id="PS51767"/>
    </source>
</evidence>
<dbReference type="AlphaFoldDB" id="G8ZV22"/>
<dbReference type="eggNOG" id="KOG1339">
    <property type="taxonomic scope" value="Eukaryota"/>
</dbReference>
<name>G8ZV22_TORDE</name>
<proteinExistence type="inferred from homology"/>
<dbReference type="Gene3D" id="2.40.70.10">
    <property type="entry name" value="Acid Proteases"/>
    <property type="match status" value="2"/>
</dbReference>
<evidence type="ECO:0000256" key="2">
    <source>
        <dbReference type="PIRSR" id="PIRSR601461-1"/>
    </source>
</evidence>
<reference evidence="5 6" key="1">
    <citation type="journal article" date="2011" name="Proc. Natl. Acad. Sci. U.S.A.">
        <title>Evolutionary erosion of yeast sex chromosomes by mating-type switching accidents.</title>
        <authorList>
            <person name="Gordon J.L."/>
            <person name="Armisen D."/>
            <person name="Proux-Wera E."/>
            <person name="Oheigeartaigh S.S."/>
            <person name="Byrne K.P."/>
            <person name="Wolfe K.H."/>
        </authorList>
    </citation>
    <scope>NUCLEOTIDE SEQUENCE [LARGE SCALE GENOMIC DNA]</scope>
    <source>
        <strain evidence="6">ATCC 10662 / CBS 1146 / NBRC 0425 / NCYC 2629 / NRRL Y-866</strain>
    </source>
</reference>
<dbReference type="Pfam" id="PF00026">
    <property type="entry name" value="Asp"/>
    <property type="match status" value="1"/>
</dbReference>
<dbReference type="RefSeq" id="XP_003681677.1">
    <property type="nucleotide sequence ID" value="XM_003681629.1"/>
</dbReference>
<feature type="active site" evidence="2">
    <location>
        <position position="303"/>
    </location>
</feature>
<evidence type="ECO:0000313" key="5">
    <source>
        <dbReference type="EMBL" id="CCE92466.1"/>
    </source>
</evidence>
<feature type="domain" description="Peptidase A1" evidence="4">
    <location>
        <begin position="54"/>
        <end position="422"/>
    </location>
</feature>
<dbReference type="SUPFAM" id="SSF50630">
    <property type="entry name" value="Acid proteases"/>
    <property type="match status" value="1"/>
</dbReference>
<dbReference type="FunCoup" id="G8ZV22">
    <property type="interactions" value="17"/>
</dbReference>
<dbReference type="PROSITE" id="PS51767">
    <property type="entry name" value="PEPTIDASE_A1"/>
    <property type="match status" value="1"/>
</dbReference>
<evidence type="ECO:0000256" key="1">
    <source>
        <dbReference type="ARBA" id="ARBA00007447"/>
    </source>
</evidence>
<feature type="signal peptide" evidence="3">
    <location>
        <begin position="1"/>
        <end position="24"/>
    </location>
</feature>
<dbReference type="PANTHER" id="PTHR47965">
    <property type="entry name" value="ASPARTYL PROTEASE-RELATED"/>
    <property type="match status" value="1"/>
</dbReference>
<dbReference type="GO" id="GO:0031505">
    <property type="term" value="P:fungal-type cell wall organization"/>
    <property type="evidence" value="ECO:0007669"/>
    <property type="project" value="TreeGrafter"/>
</dbReference>
<sequence length="573" mass="61754">MSLHILLMAFTVALVLQLLPFGLCQTNLTDELTNELGETAFPVITLGKDITSLYYANVSFGDPADEQLLRVDIGQPYTWLISKPNDSDTAVYLNNGYIYEFSFMDSIEVNVSATMDSMNFTGIHFTNISDVSGTYSIDSSSTAIIGSDYMSISNISFFETNYASFYTAGSLGLGGRISDGSAAIDSEKFDSSFFFLDRLMNLGIIKTPSYSLWFGADTVPYDRRKLASGTMADCGKLILGAVDPSLYTGILRSFKMIPFIDPVSQAQSNNYPILPLGTIYINSANGKSLNMTSEEFVEPVLLDSRYSTTYLPIDAIVQIAVQIGATFVESLDKWLVACSVAKLDVSLDFTFGNIEIRVPLEDFLVTTYDPKSNTSLHFSTGEEACFLAMVSKDKTGYNVLGGPFLKNLYMAVDIEDSSIAIAQAKMVNQSSSSSGSIRSTSASSAVSSAVSLRPISSGHIPYALSRNLTSSMTLFPSGVPSLTSYVPDQFTGTVNSEGLISTGRSFYQTSRSTSTPKSSETTYESLLLSTSQSTTATVNAGSTNIQASKSGSEGWIAWLLAVILGASSLELLL</sequence>
<dbReference type="Proteomes" id="UP000005627">
    <property type="component" value="Chromosome 5"/>
</dbReference>
<dbReference type="GeneID" id="11501034"/>
<dbReference type="InterPro" id="IPR033121">
    <property type="entry name" value="PEPTIDASE_A1"/>
</dbReference>
<keyword evidence="3" id="KW-0732">Signal</keyword>
<accession>G8ZV22</accession>